<evidence type="ECO:0000313" key="2">
    <source>
        <dbReference type="EMBL" id="MDP5273702.1"/>
    </source>
</evidence>
<keyword evidence="3" id="KW-1185">Reference proteome</keyword>
<dbReference type="RefSeq" id="WP_305991009.1">
    <property type="nucleotide sequence ID" value="NZ_JAVAMP010000002.1"/>
</dbReference>
<organism evidence="2 3">
    <name type="scientific">Chengkuizengella axinellae</name>
    <dbReference type="NCBI Taxonomy" id="3064388"/>
    <lineage>
        <taxon>Bacteria</taxon>
        <taxon>Bacillati</taxon>
        <taxon>Bacillota</taxon>
        <taxon>Bacilli</taxon>
        <taxon>Bacillales</taxon>
        <taxon>Paenibacillaceae</taxon>
        <taxon>Chengkuizengella</taxon>
    </lineage>
</organism>
<dbReference type="Proteomes" id="UP001231941">
    <property type="component" value="Unassembled WGS sequence"/>
</dbReference>
<evidence type="ECO:0000256" key="1">
    <source>
        <dbReference type="SAM" id="Coils"/>
    </source>
</evidence>
<comment type="caution">
    <text evidence="2">The sequence shown here is derived from an EMBL/GenBank/DDBJ whole genome shotgun (WGS) entry which is preliminary data.</text>
</comment>
<evidence type="ECO:0000313" key="3">
    <source>
        <dbReference type="Proteomes" id="UP001231941"/>
    </source>
</evidence>
<feature type="coiled-coil region" evidence="1">
    <location>
        <begin position="85"/>
        <end position="119"/>
    </location>
</feature>
<gene>
    <name evidence="2" type="ORF">Q5Y73_06275</name>
</gene>
<reference evidence="2 3" key="1">
    <citation type="submission" date="2023-08" db="EMBL/GenBank/DDBJ databases">
        <authorList>
            <person name="Park J.-S."/>
        </authorList>
    </citation>
    <scope>NUCLEOTIDE SEQUENCE [LARGE SCALE GENOMIC DNA]</scope>
    <source>
        <strain evidence="2 3">2205SS18-9</strain>
    </source>
</reference>
<dbReference type="EMBL" id="JAVAMP010000002">
    <property type="protein sequence ID" value="MDP5273702.1"/>
    <property type="molecule type" value="Genomic_DNA"/>
</dbReference>
<accession>A0ABT9IWK6</accession>
<proteinExistence type="predicted"/>
<protein>
    <submittedName>
        <fullName evidence="2">Uncharacterized protein</fullName>
    </submittedName>
</protein>
<keyword evidence="1" id="KW-0175">Coiled coil</keyword>
<sequence length="140" mass="16132">MYQVSDKNLHKVEMFFVNKIKGTGEKYIEATVLEIAEGSEIALATAHKAIKQLAKEKVISIIKPSSRRFPTKYEYNKSTDEFLLNNSKEEQINYLQNLVQKLQKENDSLVKLNSELEGTVRVLNQKIEHFMTLPSTKKNN</sequence>
<name>A0ABT9IWK6_9BACL</name>